<dbReference type="Proteomes" id="UP000051790">
    <property type="component" value="Unassembled WGS sequence"/>
</dbReference>
<organism evidence="2 3">
    <name type="scientific">Lacticaseibacillus manihotivorans DSM 13343 = JCM 12514</name>
    <dbReference type="NCBI Taxonomy" id="1423769"/>
    <lineage>
        <taxon>Bacteria</taxon>
        <taxon>Bacillati</taxon>
        <taxon>Bacillota</taxon>
        <taxon>Bacilli</taxon>
        <taxon>Lactobacillales</taxon>
        <taxon>Lactobacillaceae</taxon>
        <taxon>Lacticaseibacillus</taxon>
    </lineage>
</organism>
<feature type="transmembrane region" description="Helical" evidence="1">
    <location>
        <begin position="29"/>
        <end position="46"/>
    </location>
</feature>
<dbReference type="OrthoDB" id="2294492at2"/>
<gene>
    <name evidence="2" type="ORF">FD01_GL002666</name>
</gene>
<proteinExistence type="predicted"/>
<dbReference type="AlphaFoldDB" id="A0A0R1Q471"/>
<feature type="transmembrane region" description="Helical" evidence="1">
    <location>
        <begin position="5"/>
        <end position="23"/>
    </location>
</feature>
<evidence type="ECO:0000256" key="1">
    <source>
        <dbReference type="SAM" id="Phobius"/>
    </source>
</evidence>
<accession>A0A0R1Q471</accession>
<sequence length="130" mass="15370">MKYRYIYYLSGVIMGGIMLWAIFKPGTASWVAFACWLPFQIGEFWYGRRLQRFNQRQATVIWALADQLGFTAGDLKRLAGKYGELDWQNTHPENMQFYPSQKVMVSVIRQLKQERNLREMELKQHGNVIE</sequence>
<dbReference type="RefSeq" id="WP_054716414.1">
    <property type="nucleotide sequence ID" value="NZ_AZEU01000304.1"/>
</dbReference>
<keyword evidence="1" id="KW-1133">Transmembrane helix</keyword>
<name>A0A0R1Q471_9LACO</name>
<evidence type="ECO:0000313" key="3">
    <source>
        <dbReference type="Proteomes" id="UP000051790"/>
    </source>
</evidence>
<comment type="caution">
    <text evidence="2">The sequence shown here is derived from an EMBL/GenBank/DDBJ whole genome shotgun (WGS) entry which is preliminary data.</text>
</comment>
<keyword evidence="1" id="KW-0812">Transmembrane</keyword>
<dbReference type="PATRIC" id="fig|1423769.4.peg.2874"/>
<evidence type="ECO:0000313" key="2">
    <source>
        <dbReference type="EMBL" id="KRL39196.1"/>
    </source>
</evidence>
<keyword evidence="1" id="KW-0472">Membrane</keyword>
<dbReference type="EMBL" id="AZEU01000304">
    <property type="protein sequence ID" value="KRL39196.1"/>
    <property type="molecule type" value="Genomic_DNA"/>
</dbReference>
<dbReference type="PROSITE" id="PS51257">
    <property type="entry name" value="PROKAR_LIPOPROTEIN"/>
    <property type="match status" value="1"/>
</dbReference>
<keyword evidence="3" id="KW-1185">Reference proteome</keyword>
<reference evidence="2 3" key="1">
    <citation type="journal article" date="2015" name="Genome Announc.">
        <title>Expanding the biotechnology potential of lactobacilli through comparative genomics of 213 strains and associated genera.</title>
        <authorList>
            <person name="Sun Z."/>
            <person name="Harris H.M."/>
            <person name="McCann A."/>
            <person name="Guo C."/>
            <person name="Argimon S."/>
            <person name="Zhang W."/>
            <person name="Yang X."/>
            <person name="Jeffery I.B."/>
            <person name="Cooney J.C."/>
            <person name="Kagawa T.F."/>
            <person name="Liu W."/>
            <person name="Song Y."/>
            <person name="Salvetti E."/>
            <person name="Wrobel A."/>
            <person name="Rasinkangas P."/>
            <person name="Parkhill J."/>
            <person name="Rea M.C."/>
            <person name="O'Sullivan O."/>
            <person name="Ritari J."/>
            <person name="Douillard F.P."/>
            <person name="Paul Ross R."/>
            <person name="Yang R."/>
            <person name="Briner A.E."/>
            <person name="Felis G.E."/>
            <person name="de Vos W.M."/>
            <person name="Barrangou R."/>
            <person name="Klaenhammer T.R."/>
            <person name="Caufield P.W."/>
            <person name="Cui Y."/>
            <person name="Zhang H."/>
            <person name="O'Toole P.W."/>
        </authorList>
    </citation>
    <scope>NUCLEOTIDE SEQUENCE [LARGE SCALE GENOMIC DNA]</scope>
    <source>
        <strain evidence="2 3">DSM 13343</strain>
    </source>
</reference>
<protein>
    <submittedName>
        <fullName evidence="2">Uncharacterized protein</fullName>
    </submittedName>
</protein>